<sequence length="346" mass="41216">MKKELLVNNKVIEDVFEYQDIDPEISRVYAYFENSFQKLFENYASLFNINNYYFYIKSNDTCNAFASKRKDYNIIGITNGYPILLKRKLDKKYFEKILLTSIINDPNLSVAYSDLEEDSDFDFSKFILDCSIKFTFNHEFEHILQMNYDPNIREGYLLHENLEMKGFDLKNHAWEFDADRMASYEVLKYVFGIYSKLKEKNEAKLKCLLFVGCASMIITKSLFYFGVINQLEPKYSISKIGFYTKENSHPHPLVRCLNIMEYYYDNITSDFPRLKIDFQELFNNSVGIMKLYFDSLIPKQDIISYFFSDLKMYLDDIHQYNQELYDFAIQDQAIRNQLLSRKITFG</sequence>
<dbReference type="EMBL" id="AALOQI010000008">
    <property type="protein sequence ID" value="EDB7791830.1"/>
    <property type="molecule type" value="Genomic_DNA"/>
</dbReference>
<dbReference type="AlphaFoldDB" id="A0A5M2PMV5"/>
<accession>A0A5M2PMV5</accession>
<reference evidence="1" key="1">
    <citation type="submission" date="2019-10" db="EMBL/GenBank/DDBJ databases">
        <authorList>
            <consortium name="GenomeTrakr network: Whole genome sequencing for foodborne pathogen traceback"/>
        </authorList>
    </citation>
    <scope>NUCLEOTIDE SEQUENCE</scope>
    <source>
        <strain evidence="1">CDPHFDLB-FM19-02204-A</strain>
    </source>
</reference>
<proteinExistence type="predicted"/>
<comment type="caution">
    <text evidence="1">The sequence shown here is derived from an EMBL/GenBank/DDBJ whole genome shotgun (WGS) entry which is preliminary data.</text>
</comment>
<name>A0A5M2PMV5_LISMN</name>
<protein>
    <submittedName>
        <fullName evidence="1">Uncharacterized protein</fullName>
    </submittedName>
</protein>
<gene>
    <name evidence="1" type="ORF">F9653_13875</name>
</gene>
<evidence type="ECO:0000313" key="1">
    <source>
        <dbReference type="EMBL" id="EDB7791830.1"/>
    </source>
</evidence>
<organism evidence="1">
    <name type="scientific">Listeria monocytogenes</name>
    <dbReference type="NCBI Taxonomy" id="1639"/>
    <lineage>
        <taxon>Bacteria</taxon>
        <taxon>Bacillati</taxon>
        <taxon>Bacillota</taxon>
        <taxon>Bacilli</taxon>
        <taxon>Bacillales</taxon>
        <taxon>Listeriaceae</taxon>
        <taxon>Listeria</taxon>
    </lineage>
</organism>